<dbReference type="InterPro" id="IPR050346">
    <property type="entry name" value="FMO-like"/>
</dbReference>
<protein>
    <recommendedName>
        <fullName evidence="7">Trimethylamine monooxygenase</fullName>
        <ecNumber evidence="6">1.14.13.148</ecNumber>
    </recommendedName>
</protein>
<dbReference type="EC" id="1.14.13.148" evidence="6"/>
<keyword evidence="3" id="KW-0274">FAD</keyword>
<evidence type="ECO:0000256" key="7">
    <source>
        <dbReference type="ARBA" id="ARBA00035159"/>
    </source>
</evidence>
<keyword evidence="5" id="KW-0560">Oxidoreductase</keyword>
<comment type="caution">
    <text evidence="8">The sequence shown here is derived from an EMBL/GenBank/DDBJ whole genome shotgun (WGS) entry which is preliminary data.</text>
</comment>
<dbReference type="PIRSF" id="PIRSF000332">
    <property type="entry name" value="FMO"/>
    <property type="match status" value="1"/>
</dbReference>
<evidence type="ECO:0000256" key="3">
    <source>
        <dbReference type="ARBA" id="ARBA00022827"/>
    </source>
</evidence>
<dbReference type="PANTHER" id="PTHR23023">
    <property type="entry name" value="DIMETHYLANILINE MONOOXYGENASE"/>
    <property type="match status" value="1"/>
</dbReference>
<gene>
    <name evidence="8" type="ORF">ISQ19_02260</name>
</gene>
<reference evidence="8" key="1">
    <citation type="submission" date="2020-10" db="EMBL/GenBank/DDBJ databases">
        <title>Microbiome of the Black Sea water column analyzed by genome centric metagenomics.</title>
        <authorList>
            <person name="Cabello-Yeves P.J."/>
            <person name="Callieri C."/>
            <person name="Picazo A."/>
            <person name="Mehrshad M."/>
            <person name="Haro-Moreno J.M."/>
            <person name="Roda-Garcia J."/>
            <person name="Dzembekova N."/>
            <person name="Slabakova V."/>
            <person name="Slabakova N."/>
            <person name="Moncheva S."/>
            <person name="Rodriguez-Valera F."/>
        </authorList>
    </citation>
    <scope>NUCLEOTIDE SEQUENCE</scope>
    <source>
        <strain evidence="8">BS307-5m-G5</strain>
    </source>
</reference>
<dbReference type="InterPro" id="IPR000960">
    <property type="entry name" value="Flavin_mOase"/>
</dbReference>
<keyword evidence="2" id="KW-0285">Flavoprotein</keyword>
<sequence>MNDGLPDGMKVCIVGAGCSGFTTAKRLKDFGIAYDHFEISDNIGGNWYHKNPNGKSACYQSLHIDTSKFRLAFEDYPVPDDWPDFPHHSQLFDYFNDYVDHFDLRDNITFNTAVEDARRDEDGVWHVTLSSGETRQYGALVVANGHHWDAKTPSEYGDDFNGIQMHSHDYDSPFEPHDLRGKNVLVVGVGNSAMDIASEVSQRPIAKNCFISARRGVWVLPKYLNGAPADKSVMPAWMPQALGRKLGQMVIKKAIGNMEDYGLPKPDHEVLTAHPSVSGELLTRLGCGDVKVKTGLDRLDGDGVRFADGTREEIDVIIWATGYRISFPFLKQNTLAVEDNKFPLYRRMVKPGWRNLFFVGLAQPLPTLVNLAEQQSKFIANVLAGKYRMPDDAAMEKQIIADEKLYLGHYYDSERHTIQIDFNKYVKDLKRELRGNWIAAE</sequence>
<evidence type="ECO:0000256" key="1">
    <source>
        <dbReference type="ARBA" id="ARBA00009183"/>
    </source>
</evidence>
<dbReference type="PRINTS" id="PR00370">
    <property type="entry name" value="FMOXYGENASE"/>
</dbReference>
<evidence type="ECO:0000313" key="8">
    <source>
        <dbReference type="EMBL" id="MBL6761500.1"/>
    </source>
</evidence>
<dbReference type="GO" id="GO:0050660">
    <property type="term" value="F:flavin adenine dinucleotide binding"/>
    <property type="evidence" value="ECO:0007669"/>
    <property type="project" value="InterPro"/>
</dbReference>
<name>A0A937HH38_9PROT</name>
<evidence type="ECO:0000313" key="9">
    <source>
        <dbReference type="Proteomes" id="UP000785783"/>
    </source>
</evidence>
<keyword evidence="4" id="KW-0521">NADP</keyword>
<dbReference type="EMBL" id="JADHOK010000015">
    <property type="protein sequence ID" value="MBL6761500.1"/>
    <property type="molecule type" value="Genomic_DNA"/>
</dbReference>
<dbReference type="Proteomes" id="UP000785783">
    <property type="component" value="Unassembled WGS sequence"/>
</dbReference>
<dbReference type="GO" id="GO:0050661">
    <property type="term" value="F:NADP binding"/>
    <property type="evidence" value="ECO:0007669"/>
    <property type="project" value="InterPro"/>
</dbReference>
<dbReference type="SUPFAM" id="SSF51905">
    <property type="entry name" value="FAD/NAD(P)-binding domain"/>
    <property type="match status" value="3"/>
</dbReference>
<evidence type="ECO:0000256" key="6">
    <source>
        <dbReference type="ARBA" id="ARBA00034528"/>
    </source>
</evidence>
<organism evidence="8 9">
    <name type="scientific">PS1 clade bacterium</name>
    <dbReference type="NCBI Taxonomy" id="2175152"/>
    <lineage>
        <taxon>Bacteria</taxon>
        <taxon>Pseudomonadati</taxon>
        <taxon>Pseudomonadota</taxon>
        <taxon>Alphaproteobacteria</taxon>
        <taxon>PS1 clade</taxon>
    </lineage>
</organism>
<accession>A0A937HH38</accession>
<comment type="similarity">
    <text evidence="1">Belongs to the FMO family.</text>
</comment>
<dbReference type="InterPro" id="IPR036188">
    <property type="entry name" value="FAD/NAD-bd_sf"/>
</dbReference>
<dbReference type="GO" id="GO:0004499">
    <property type="term" value="F:N,N-dimethylaniline monooxygenase activity"/>
    <property type="evidence" value="ECO:0007669"/>
    <property type="project" value="InterPro"/>
</dbReference>
<proteinExistence type="inferred from homology"/>
<evidence type="ECO:0000256" key="5">
    <source>
        <dbReference type="ARBA" id="ARBA00023002"/>
    </source>
</evidence>
<dbReference type="Pfam" id="PF00743">
    <property type="entry name" value="FMO-like"/>
    <property type="match status" value="1"/>
</dbReference>
<dbReference type="InterPro" id="IPR020946">
    <property type="entry name" value="Flavin_mOase-like"/>
</dbReference>
<dbReference type="AlphaFoldDB" id="A0A937HH38"/>
<dbReference type="GO" id="GO:0034899">
    <property type="term" value="F:trimethylamine monooxygenase activity"/>
    <property type="evidence" value="ECO:0007669"/>
    <property type="project" value="UniProtKB-EC"/>
</dbReference>
<dbReference type="Gene3D" id="3.50.50.60">
    <property type="entry name" value="FAD/NAD(P)-binding domain"/>
    <property type="match status" value="1"/>
</dbReference>
<evidence type="ECO:0000256" key="4">
    <source>
        <dbReference type="ARBA" id="ARBA00022857"/>
    </source>
</evidence>
<evidence type="ECO:0000256" key="2">
    <source>
        <dbReference type="ARBA" id="ARBA00022630"/>
    </source>
</evidence>